<dbReference type="OrthoDB" id="590411at2759"/>
<dbReference type="PROSITE" id="PS00061">
    <property type="entry name" value="ADH_SHORT"/>
    <property type="match status" value="1"/>
</dbReference>
<dbReference type="InterPro" id="IPR045000">
    <property type="entry name" value="TR"/>
</dbReference>
<evidence type="ECO:0000256" key="2">
    <source>
        <dbReference type="ARBA" id="ARBA00023002"/>
    </source>
</evidence>
<dbReference type="Proteomes" id="UP000095767">
    <property type="component" value="Unassembled WGS sequence"/>
</dbReference>
<dbReference type="STRING" id="888268.A0A1E5VL48"/>
<evidence type="ECO:0000256" key="1">
    <source>
        <dbReference type="ARBA" id="ARBA00022857"/>
    </source>
</evidence>
<name>A0A1E5VL48_9POAL</name>
<keyword evidence="4" id="KW-1185">Reference proteome</keyword>
<dbReference type="PRINTS" id="PR00081">
    <property type="entry name" value="GDHRDH"/>
</dbReference>
<protein>
    <submittedName>
        <fullName evidence="3">Tropinone reductase 1</fullName>
    </submittedName>
</protein>
<organism evidence="3 4">
    <name type="scientific">Dichanthelium oligosanthes</name>
    <dbReference type="NCBI Taxonomy" id="888268"/>
    <lineage>
        <taxon>Eukaryota</taxon>
        <taxon>Viridiplantae</taxon>
        <taxon>Streptophyta</taxon>
        <taxon>Embryophyta</taxon>
        <taxon>Tracheophyta</taxon>
        <taxon>Spermatophyta</taxon>
        <taxon>Magnoliopsida</taxon>
        <taxon>Liliopsida</taxon>
        <taxon>Poales</taxon>
        <taxon>Poaceae</taxon>
        <taxon>PACMAD clade</taxon>
        <taxon>Panicoideae</taxon>
        <taxon>Panicodae</taxon>
        <taxon>Paniceae</taxon>
        <taxon>Dichantheliinae</taxon>
        <taxon>Dichanthelium</taxon>
    </lineage>
</organism>
<dbReference type="GO" id="GO:0016491">
    <property type="term" value="F:oxidoreductase activity"/>
    <property type="evidence" value="ECO:0007669"/>
    <property type="project" value="UniProtKB-KW"/>
</dbReference>
<dbReference type="InterPro" id="IPR002347">
    <property type="entry name" value="SDR_fam"/>
</dbReference>
<dbReference type="Gene3D" id="3.40.50.720">
    <property type="entry name" value="NAD(P)-binding Rossmann-like Domain"/>
    <property type="match status" value="1"/>
</dbReference>
<reference evidence="3 4" key="1">
    <citation type="submission" date="2016-09" db="EMBL/GenBank/DDBJ databases">
        <title>The draft genome of Dichanthelium oligosanthes: A C3 panicoid grass species.</title>
        <authorList>
            <person name="Studer A.J."/>
            <person name="Schnable J.C."/>
            <person name="Brutnell T.P."/>
        </authorList>
    </citation>
    <scope>NUCLEOTIDE SEQUENCE [LARGE SCALE GENOMIC DNA]</scope>
    <source>
        <strain evidence="4">cv. Kellogg 1175</strain>
        <tissue evidence="3">Leaf</tissue>
    </source>
</reference>
<keyword evidence="2" id="KW-0560">Oxidoreductase</keyword>
<keyword evidence="1" id="KW-0521">NADP</keyword>
<dbReference type="PANTHER" id="PTHR42898">
    <property type="entry name" value="TROPINONE REDUCTASE"/>
    <property type="match status" value="1"/>
</dbReference>
<dbReference type="PRINTS" id="PR00080">
    <property type="entry name" value="SDRFAMILY"/>
</dbReference>
<comment type="caution">
    <text evidence="3">The sequence shown here is derived from an EMBL/GenBank/DDBJ whole genome shotgun (WGS) entry which is preliminary data.</text>
</comment>
<dbReference type="InterPro" id="IPR036291">
    <property type="entry name" value="NAD(P)-bd_dom_sf"/>
</dbReference>
<dbReference type="EMBL" id="LWDX02036144">
    <property type="protein sequence ID" value="OEL25827.1"/>
    <property type="molecule type" value="Genomic_DNA"/>
</dbReference>
<dbReference type="SUPFAM" id="SSF51735">
    <property type="entry name" value="NAD(P)-binding Rossmann-fold domains"/>
    <property type="match status" value="1"/>
</dbReference>
<sequence>MAAAAPVAGSNESRWSLAGKTALVTGGTKGIGYHHQLVAIYLMSHVHQTTIRAYASCRLAIVQELAGLGARVHTCSRTAGDLDACRRRWADKGLVVTASVCDVSSERDREGLIATVRDLFQGQLHILVNNAGQSIYKPATDTTPGDYAQLMATNLESIFHLTRLAHPLLRRADGGGVVVHMSSVAAFIAYPALAAYSVSKGALQPLTRSLAAEWALHGVRVNCVAPGAIDTGMFSATLRNPGRERRLAEMEMSRVPMRRFGTPQEVAALVAFLCMPAASYITGQVICVDGGRTLASAKL</sequence>
<dbReference type="PANTHER" id="PTHR42898:SF12">
    <property type="entry name" value="TROPINONE REDUCTASE"/>
    <property type="match status" value="1"/>
</dbReference>
<accession>A0A1E5VL48</accession>
<proteinExistence type="predicted"/>
<evidence type="ECO:0000313" key="3">
    <source>
        <dbReference type="EMBL" id="OEL25827.1"/>
    </source>
</evidence>
<dbReference type="Pfam" id="PF13561">
    <property type="entry name" value="adh_short_C2"/>
    <property type="match status" value="1"/>
</dbReference>
<dbReference type="FunFam" id="3.40.50.720:FF:000084">
    <property type="entry name" value="Short-chain dehydrogenase reductase"/>
    <property type="match status" value="1"/>
</dbReference>
<gene>
    <name evidence="3" type="ORF">BAE44_0013154</name>
</gene>
<evidence type="ECO:0000313" key="4">
    <source>
        <dbReference type="Proteomes" id="UP000095767"/>
    </source>
</evidence>
<dbReference type="InterPro" id="IPR020904">
    <property type="entry name" value="Sc_DH/Rdtase_CS"/>
</dbReference>
<dbReference type="AlphaFoldDB" id="A0A1E5VL48"/>